<organism evidence="8 9">
    <name type="scientific">Lupinus albus</name>
    <name type="common">White lupine</name>
    <name type="synonym">Lupinus termis</name>
    <dbReference type="NCBI Taxonomy" id="3870"/>
    <lineage>
        <taxon>Eukaryota</taxon>
        <taxon>Viridiplantae</taxon>
        <taxon>Streptophyta</taxon>
        <taxon>Embryophyta</taxon>
        <taxon>Tracheophyta</taxon>
        <taxon>Spermatophyta</taxon>
        <taxon>Magnoliopsida</taxon>
        <taxon>eudicotyledons</taxon>
        <taxon>Gunneridae</taxon>
        <taxon>Pentapetalae</taxon>
        <taxon>rosids</taxon>
        <taxon>fabids</taxon>
        <taxon>Fabales</taxon>
        <taxon>Fabaceae</taxon>
        <taxon>Papilionoideae</taxon>
        <taxon>50 kb inversion clade</taxon>
        <taxon>genistoids sensu lato</taxon>
        <taxon>core genistoids</taxon>
        <taxon>Genisteae</taxon>
        <taxon>Lupinus</taxon>
    </lineage>
</organism>
<evidence type="ECO:0000313" key="9">
    <source>
        <dbReference type="Proteomes" id="UP000447434"/>
    </source>
</evidence>
<evidence type="ECO:0000256" key="1">
    <source>
        <dbReference type="ARBA" id="ARBA00010240"/>
    </source>
</evidence>
<dbReference type="SUPFAM" id="SSF52151">
    <property type="entry name" value="FabD/lysophospholipase-like"/>
    <property type="match status" value="1"/>
</dbReference>
<reference evidence="9" key="1">
    <citation type="journal article" date="2020" name="Nat. Commun.">
        <title>Genome sequence of the cluster root forming white lupin.</title>
        <authorList>
            <person name="Hufnagel B."/>
            <person name="Marques A."/>
            <person name="Soriano A."/>
            <person name="Marques L."/>
            <person name="Divol F."/>
            <person name="Doumas P."/>
            <person name="Sallet E."/>
            <person name="Mancinotti D."/>
            <person name="Carrere S."/>
            <person name="Marande W."/>
            <person name="Arribat S."/>
            <person name="Keller J."/>
            <person name="Huneau C."/>
            <person name="Blein T."/>
            <person name="Aime D."/>
            <person name="Laguerre M."/>
            <person name="Taylor J."/>
            <person name="Schubert V."/>
            <person name="Nelson M."/>
            <person name="Geu-Flores F."/>
            <person name="Crespi M."/>
            <person name="Gallardo-Guerrero K."/>
            <person name="Delaux P.-M."/>
            <person name="Salse J."/>
            <person name="Berges H."/>
            <person name="Guyot R."/>
            <person name="Gouzy J."/>
            <person name="Peret B."/>
        </authorList>
    </citation>
    <scope>NUCLEOTIDE SEQUENCE [LARGE SCALE GENOMIC DNA]</scope>
    <source>
        <strain evidence="9">cv. Amiga</strain>
    </source>
</reference>
<dbReference type="InterPro" id="IPR002641">
    <property type="entry name" value="PNPLA_dom"/>
</dbReference>
<comment type="domain">
    <text evidence="6">The nitrogen atoms of the two glycine residues in the GGXR motif define the oxyanion hole, and stabilize the oxyanion that forms during the nucleophilic attack by the catalytic serine during substrate cleavage.</text>
</comment>
<feature type="domain" description="PNPLA" evidence="7">
    <location>
        <begin position="127"/>
        <end position="322"/>
    </location>
</feature>
<dbReference type="Proteomes" id="UP000447434">
    <property type="component" value="Chromosome 18"/>
</dbReference>
<dbReference type="Gene3D" id="3.40.1090.10">
    <property type="entry name" value="Cytosolic phospholipase A2 catalytic domain"/>
    <property type="match status" value="1"/>
</dbReference>
<gene>
    <name evidence="8" type="ORF">Lalb_Chr18g0057861</name>
</gene>
<comment type="function">
    <text evidence="6">Lipolytic acyl hydrolase (LAH).</text>
</comment>
<dbReference type="InterPro" id="IPR016035">
    <property type="entry name" value="Acyl_Trfase/lysoPLipase"/>
</dbReference>
<dbReference type="GO" id="GO:0016787">
    <property type="term" value="F:hydrolase activity"/>
    <property type="evidence" value="ECO:0007669"/>
    <property type="project" value="UniProtKB-KW"/>
</dbReference>
<name>A0A6A4NRK3_LUPAL</name>
<dbReference type="Pfam" id="PF01734">
    <property type="entry name" value="Patatin"/>
    <property type="match status" value="1"/>
</dbReference>
<protein>
    <recommendedName>
        <fullName evidence="6">Patatin</fullName>
        <ecNumber evidence="6">3.1.1.-</ecNumber>
    </recommendedName>
</protein>
<dbReference type="EC" id="3.1.1.-" evidence="6"/>
<keyword evidence="4 6" id="KW-0443">Lipid metabolism</keyword>
<evidence type="ECO:0000256" key="2">
    <source>
        <dbReference type="ARBA" id="ARBA00022801"/>
    </source>
</evidence>
<dbReference type="PANTHER" id="PTHR32241:SF12">
    <property type="entry name" value="OS03G0784100 PROTEIN"/>
    <property type="match status" value="1"/>
</dbReference>
<evidence type="ECO:0000256" key="4">
    <source>
        <dbReference type="ARBA" id="ARBA00023098"/>
    </source>
</evidence>
<feature type="short sequence motif" description="DGA/G" evidence="5">
    <location>
        <begin position="309"/>
        <end position="311"/>
    </location>
</feature>
<evidence type="ECO:0000256" key="3">
    <source>
        <dbReference type="ARBA" id="ARBA00022963"/>
    </source>
</evidence>
<evidence type="ECO:0000259" key="7">
    <source>
        <dbReference type="PROSITE" id="PS51635"/>
    </source>
</evidence>
<keyword evidence="3 6" id="KW-0442">Lipid degradation</keyword>
<dbReference type="GO" id="GO:0016042">
    <property type="term" value="P:lipid catabolic process"/>
    <property type="evidence" value="ECO:0007669"/>
    <property type="project" value="UniProtKB-KW"/>
</dbReference>
<proteinExistence type="inferred from homology"/>
<keyword evidence="9" id="KW-1185">Reference proteome</keyword>
<dbReference type="AlphaFoldDB" id="A0A6A4NRK3"/>
<accession>A0A6A4NRK3</accession>
<comment type="caution">
    <text evidence="8">The sequence shown here is derived from an EMBL/GenBank/DDBJ whole genome shotgun (WGS) entry which is preliminary data.</text>
</comment>
<evidence type="ECO:0000256" key="6">
    <source>
        <dbReference type="RuleBase" id="RU361262"/>
    </source>
</evidence>
<dbReference type="PROSITE" id="PS51635">
    <property type="entry name" value="PNPLA"/>
    <property type="match status" value="1"/>
</dbReference>
<evidence type="ECO:0000256" key="5">
    <source>
        <dbReference type="PROSITE-ProRule" id="PRU01161"/>
    </source>
</evidence>
<sequence length="489" mass="54065">MFLDHHLVTLVSLYKPIFHSFFHHSPFNNIHILLHKSLSYNLLSIKKNNTLTLTIQMTTFPNSVTDLNMIESNFEVDKLTYEIFSILENKFLFGYGDTQNQKNSVSNFIPKDFHSANDAAGIVRVLCIDGSGATDGILAAKSLVHLELCLRRKSGNPNVHIAEYFDAVAGSGAGGILAALLFTRGKDGFPMFTAEEALKFLIENRSKIFRPYNSIIRRVFRPVASKAEKLFRKTFGECTLKDTLKPVLIPCYDLITRAPFVFSRADALEMDGYDFKMRDVCAATSADPSFMGPTEIRSLDGRTKIVAVDGGIAMNNPTAVAITHVLNNKHEFPFCNGVSDMLVLSLGNGESDFNAVKSPSAFVRIAGEGASDMVDQAVSMAFVECKMNNYVRIQSNGIMSKTNKVKCNKNMLDISEEMLGQKSVESVLFKGKKVVENTNLEKLELFGGELIKEQERRKNSILPIVVFKNASPSPRTSSATTLSTLSSSC</sequence>
<comment type="caution">
    <text evidence="5">Lacks conserved residue(s) required for the propagation of feature annotation.</text>
</comment>
<dbReference type="PANTHER" id="PTHR32241">
    <property type="entry name" value="PATATIN-LIKE PROTEIN 6"/>
    <property type="match status" value="1"/>
</dbReference>
<comment type="similarity">
    <text evidence="1 6">Belongs to the patatin family.</text>
</comment>
<keyword evidence="2 6" id="KW-0378">Hydrolase</keyword>
<evidence type="ECO:0000313" key="8">
    <source>
        <dbReference type="EMBL" id="KAE9594823.1"/>
    </source>
</evidence>
<dbReference type="EMBL" id="WOCE01000018">
    <property type="protein sequence ID" value="KAE9594823.1"/>
    <property type="molecule type" value="Genomic_DNA"/>
</dbReference>
<dbReference type="OrthoDB" id="630895at2759"/>